<keyword evidence="2 7" id="KW-0132">Cell division</keyword>
<dbReference type="GO" id="GO:0004725">
    <property type="term" value="F:protein tyrosine phosphatase activity"/>
    <property type="evidence" value="ECO:0007669"/>
    <property type="project" value="UniProtKB-UniRule"/>
</dbReference>
<evidence type="ECO:0000256" key="5">
    <source>
        <dbReference type="ARBA" id="ARBA00022912"/>
    </source>
</evidence>
<evidence type="ECO:0000256" key="3">
    <source>
        <dbReference type="ARBA" id="ARBA00022776"/>
    </source>
</evidence>
<dbReference type="SUPFAM" id="SSF52821">
    <property type="entry name" value="Rhodanese/Cell cycle control phosphatase"/>
    <property type="match status" value="1"/>
</dbReference>
<comment type="similarity">
    <text evidence="1 7">Belongs to the MPI phosphatase family.</text>
</comment>
<dbReference type="GO" id="GO:0051301">
    <property type="term" value="P:cell division"/>
    <property type="evidence" value="ECO:0007669"/>
    <property type="project" value="UniProtKB-UniRule"/>
</dbReference>
<comment type="caution">
    <text evidence="9">The sequence shown here is derived from an EMBL/GenBank/DDBJ whole genome shotgun (WGS) entry which is preliminary data.</text>
</comment>
<keyword evidence="5 7" id="KW-0904">Protein phosphatase</keyword>
<keyword evidence="10" id="KW-1185">Reference proteome</keyword>
<dbReference type="EMBL" id="JAGXEW010000022">
    <property type="protein sequence ID" value="KAK1159326.1"/>
    <property type="molecule type" value="Genomic_DNA"/>
</dbReference>
<dbReference type="AlphaFoldDB" id="A0AAD8CZ16"/>
<dbReference type="GO" id="GO:0005737">
    <property type="term" value="C:cytoplasm"/>
    <property type="evidence" value="ECO:0007669"/>
    <property type="project" value="TreeGrafter"/>
</dbReference>
<evidence type="ECO:0000256" key="4">
    <source>
        <dbReference type="ARBA" id="ARBA00022801"/>
    </source>
</evidence>
<evidence type="ECO:0000259" key="8">
    <source>
        <dbReference type="PROSITE" id="PS50206"/>
    </source>
</evidence>
<evidence type="ECO:0000313" key="10">
    <source>
        <dbReference type="Proteomes" id="UP001230051"/>
    </source>
</evidence>
<accession>A0AAD8CZ16</accession>
<dbReference type="GO" id="GO:0000086">
    <property type="term" value="P:G2/M transition of mitotic cell cycle"/>
    <property type="evidence" value="ECO:0007669"/>
    <property type="project" value="TreeGrafter"/>
</dbReference>
<name>A0AAD8CZ16_ACIOX</name>
<dbReference type="SMART" id="SM00450">
    <property type="entry name" value="RHOD"/>
    <property type="match status" value="1"/>
</dbReference>
<evidence type="ECO:0000256" key="1">
    <source>
        <dbReference type="ARBA" id="ARBA00011065"/>
    </source>
</evidence>
<dbReference type="Gene3D" id="3.40.250.10">
    <property type="entry name" value="Rhodanese-like domain"/>
    <property type="match status" value="1"/>
</dbReference>
<evidence type="ECO:0000313" key="9">
    <source>
        <dbReference type="EMBL" id="KAK1159326.1"/>
    </source>
</evidence>
<dbReference type="InterPro" id="IPR001763">
    <property type="entry name" value="Rhodanese-like_dom"/>
</dbReference>
<dbReference type="Pfam" id="PF00581">
    <property type="entry name" value="Rhodanese"/>
    <property type="match status" value="1"/>
</dbReference>
<dbReference type="Pfam" id="PF06617">
    <property type="entry name" value="M-inducer_phosp"/>
    <property type="match status" value="1"/>
</dbReference>
<evidence type="ECO:0000256" key="7">
    <source>
        <dbReference type="RuleBase" id="RU368028"/>
    </source>
</evidence>
<dbReference type="FunFam" id="3.40.250.10:FF:000004">
    <property type="entry name" value="M-phase inducer phosphatase 1 isoform X1"/>
    <property type="match status" value="1"/>
</dbReference>
<reference evidence="9" key="1">
    <citation type="submission" date="2022-02" db="EMBL/GenBank/DDBJ databases">
        <title>Atlantic sturgeon de novo genome assembly.</title>
        <authorList>
            <person name="Stock M."/>
            <person name="Klopp C."/>
            <person name="Guiguen Y."/>
            <person name="Cabau C."/>
            <person name="Parinello H."/>
            <person name="Santidrian Yebra-Pimentel E."/>
            <person name="Kuhl H."/>
            <person name="Dirks R.P."/>
            <person name="Guessner J."/>
            <person name="Wuertz S."/>
            <person name="Du K."/>
            <person name="Schartl M."/>
        </authorList>
    </citation>
    <scope>NUCLEOTIDE SEQUENCE</scope>
    <source>
        <strain evidence="9">STURGEONOMICS-FGT-2020</strain>
        <tissue evidence="9">Whole blood</tissue>
    </source>
</reference>
<organism evidence="9 10">
    <name type="scientific">Acipenser oxyrinchus oxyrinchus</name>
    <dbReference type="NCBI Taxonomy" id="40147"/>
    <lineage>
        <taxon>Eukaryota</taxon>
        <taxon>Metazoa</taxon>
        <taxon>Chordata</taxon>
        <taxon>Craniata</taxon>
        <taxon>Vertebrata</taxon>
        <taxon>Euteleostomi</taxon>
        <taxon>Actinopterygii</taxon>
        <taxon>Chondrostei</taxon>
        <taxon>Acipenseriformes</taxon>
        <taxon>Acipenseridae</taxon>
        <taxon>Acipenser</taxon>
    </lineage>
</organism>
<dbReference type="PROSITE" id="PS50206">
    <property type="entry name" value="RHODANESE_3"/>
    <property type="match status" value="1"/>
</dbReference>
<evidence type="ECO:0000256" key="6">
    <source>
        <dbReference type="ARBA" id="ARBA00023306"/>
    </source>
</evidence>
<proteinExistence type="inferred from homology"/>
<feature type="domain" description="Rhodanese" evidence="8">
    <location>
        <begin position="393"/>
        <end position="500"/>
    </location>
</feature>
<dbReference type="GO" id="GO:0005634">
    <property type="term" value="C:nucleus"/>
    <property type="evidence" value="ECO:0007669"/>
    <property type="project" value="TreeGrafter"/>
</dbReference>
<sequence>MSENPSSGPGSSLSFRSGCRMLLNLVRERDSFVSSPEKTLSPITDLANNFSNLSAFAGGDTPKRCLDLSNLSSNEETVSPLTASPDTRDSDHLVSPCHLESPVQRHQKVTPEADSVRSKKPHIKRFKCILPNLLCSSPKRNDNSKGMQLGVMDSSPMFNNKENVPGWFKKLNRAAPHALDLQNRDLEKPGFHNGLLIPDVYVEECEMNVPCSPITLGGFEEHDGFMEIINGDEPENYRNANISSSMALLLSDPLMSQEMDFSIQAPKHRPRKGLFRSPSMPEKLNRPMLKRAGRPQDVETPVKIKRRKSISSPIQEEREEEDMRTQRLLLKKTLSLCDVDISKALDEDVGHKELIGDFTKVYALPTVTGRHRDLKYITGETMAAVLCGEFNSLIEKYFILDCRYPYEYEGGHIKGALNLHKQEDISNFFLTKIITPTSEDKRVAVIFHCEFSSERGPKMCRFLRKEDRSVNEYPALHYPELYILKGGYKDFFPEFKMWCDPQSYCPMHHEDYRDELLKFRTRSKSWAGERRRREQITRLMKL</sequence>
<dbReference type="EC" id="3.1.3.48" evidence="7"/>
<comment type="catalytic activity">
    <reaction evidence="7">
        <text>O-phospho-L-tyrosyl-[protein] + H2O = L-tyrosyl-[protein] + phosphate</text>
        <dbReference type="Rhea" id="RHEA:10684"/>
        <dbReference type="Rhea" id="RHEA-COMP:10136"/>
        <dbReference type="Rhea" id="RHEA-COMP:20101"/>
        <dbReference type="ChEBI" id="CHEBI:15377"/>
        <dbReference type="ChEBI" id="CHEBI:43474"/>
        <dbReference type="ChEBI" id="CHEBI:46858"/>
        <dbReference type="ChEBI" id="CHEBI:61978"/>
        <dbReference type="EC" id="3.1.3.48"/>
    </reaction>
</comment>
<dbReference type="Proteomes" id="UP001230051">
    <property type="component" value="Unassembled WGS sequence"/>
</dbReference>
<keyword evidence="6 7" id="KW-0131">Cell cycle</keyword>
<comment type="function">
    <text evidence="7">Tyrosine protein phosphatase which functions as a dosage-dependent inducer of mitotic progression.</text>
</comment>
<evidence type="ECO:0000256" key="2">
    <source>
        <dbReference type="ARBA" id="ARBA00022618"/>
    </source>
</evidence>
<dbReference type="InterPro" id="IPR036873">
    <property type="entry name" value="Rhodanese-like_dom_sf"/>
</dbReference>
<protein>
    <recommendedName>
        <fullName evidence="7">M-phase inducer phosphatase</fullName>
        <ecNumber evidence="7">3.1.3.48</ecNumber>
    </recommendedName>
</protein>
<dbReference type="PANTHER" id="PTHR10828:SF64">
    <property type="entry name" value="M-PHASE INDUCER PHOSPHATASE 3"/>
    <property type="match status" value="1"/>
</dbReference>
<keyword evidence="4 7" id="KW-0378">Hydrolase</keyword>
<dbReference type="PANTHER" id="PTHR10828">
    <property type="entry name" value="M-PHASE INDUCER PHOSPHATASE DUAL SPECIFICITY PHOSPHATASE CDC25"/>
    <property type="match status" value="1"/>
</dbReference>
<dbReference type="PRINTS" id="PR00716">
    <property type="entry name" value="MPIPHPHTASE"/>
</dbReference>
<gene>
    <name evidence="9" type="primary">cdc25-2</name>
    <name evidence="9" type="ORF">AOXY_G21982</name>
</gene>
<dbReference type="GO" id="GO:0110032">
    <property type="term" value="P:positive regulation of G2/MI transition of meiotic cell cycle"/>
    <property type="evidence" value="ECO:0007669"/>
    <property type="project" value="TreeGrafter"/>
</dbReference>
<dbReference type="CDD" id="cd01530">
    <property type="entry name" value="Cdc25"/>
    <property type="match status" value="1"/>
</dbReference>
<keyword evidence="3 7" id="KW-0498">Mitosis</keyword>
<dbReference type="InterPro" id="IPR000751">
    <property type="entry name" value="MPI_Phosphatase"/>
</dbReference>
<dbReference type="GO" id="GO:0010971">
    <property type="term" value="P:positive regulation of G2/M transition of mitotic cell cycle"/>
    <property type="evidence" value="ECO:0007669"/>
    <property type="project" value="TreeGrafter"/>
</dbReference>